<dbReference type="AlphaFoldDB" id="A0A1S1N3X1"/>
<dbReference type="Proteomes" id="UP000179734">
    <property type="component" value="Unassembled WGS sequence"/>
</dbReference>
<dbReference type="SUPFAM" id="SSF53474">
    <property type="entry name" value="alpha/beta-Hydrolases"/>
    <property type="match status" value="1"/>
</dbReference>
<evidence type="ECO:0000313" key="2">
    <source>
        <dbReference type="Proteomes" id="UP000179734"/>
    </source>
</evidence>
<accession>A0A1S1N3X1</accession>
<dbReference type="Pfam" id="PF03583">
    <property type="entry name" value="LIP"/>
    <property type="match status" value="1"/>
</dbReference>
<dbReference type="EMBL" id="MLQM01000209">
    <property type="protein sequence ID" value="OHU93324.1"/>
    <property type="molecule type" value="Genomic_DNA"/>
</dbReference>
<dbReference type="GO" id="GO:0004806">
    <property type="term" value="F:triacylglycerol lipase activity"/>
    <property type="evidence" value="ECO:0007669"/>
    <property type="project" value="InterPro"/>
</dbReference>
<dbReference type="RefSeq" id="WP_071029468.1">
    <property type="nucleotide sequence ID" value="NZ_MLQM01000209.1"/>
</dbReference>
<organism evidence="1 2">
    <name type="scientific">Mycobacterium talmoniae</name>
    <dbReference type="NCBI Taxonomy" id="1858794"/>
    <lineage>
        <taxon>Bacteria</taxon>
        <taxon>Bacillati</taxon>
        <taxon>Actinomycetota</taxon>
        <taxon>Actinomycetes</taxon>
        <taxon>Mycobacteriales</taxon>
        <taxon>Mycobacteriaceae</taxon>
        <taxon>Mycobacterium</taxon>
    </lineage>
</organism>
<sequence>MEFDGLAREHGVEWIGQAPHEDLQRGAHPLQPDDDPFYLPPPGFQHAVPGTVLRSREVELAFLGVIPQPFTATQLLYRTSDRHGAPEATVTTVLVPADRDRKRSYPLLSYQCAIDATTRRCFPSYALRRHAKAIGSFAQLELVLIAAALTEGWAVSIPDHEGPHGAWGAPYEPGYCVLDGVRAAVNADRLGLAADAPVGLWGYSGGGLATGWAAEVAADYAPDLNVVGAVLGSPVGDLGHTFRRLNGSFFSGLPAMMVAALAHVYPDLDQVIAEHATPEGRDLLHSLETMTTAGAVIAMRNKSMASYVDQPLDEILDLPAVQHVFEDTKLGAKVPTPPVLMVQAVYDEVISVEHIDHLADAYAGGGAALTYHRDRLSDHILLHPLSAPMVLHWLRDRFAGRPVADHPVRTSWPTLLNPTTYVGMVRLGVIAAKVITGGWLHRSRG</sequence>
<comment type="caution">
    <text evidence="1">The sequence shown here is derived from an EMBL/GenBank/DDBJ whole genome shotgun (WGS) entry which is preliminary data.</text>
</comment>
<evidence type="ECO:0000313" key="1">
    <source>
        <dbReference type="EMBL" id="OHU93324.1"/>
    </source>
</evidence>
<dbReference type="PIRSF" id="PIRSF029171">
    <property type="entry name" value="Esterase_LipA"/>
    <property type="match status" value="1"/>
</dbReference>
<reference evidence="1 2" key="1">
    <citation type="submission" date="2016-10" db="EMBL/GenBank/DDBJ databases">
        <title>Genome sequence of Mycobacterium talmonii.</title>
        <authorList>
            <person name="Greninger A.L."/>
            <person name="Elliott B."/>
            <person name="Vasireddy S."/>
            <person name="Vasireddy R."/>
        </authorList>
    </citation>
    <scope>NUCLEOTIDE SEQUENCE [LARGE SCALE GENOMIC DNA]</scope>
    <source>
        <strain evidence="2">NE-TNMC-100812</strain>
    </source>
</reference>
<keyword evidence="2" id="KW-1185">Reference proteome</keyword>
<protein>
    <submittedName>
        <fullName evidence="1">Lipase</fullName>
    </submittedName>
</protein>
<gene>
    <name evidence="1" type="ORF">BKN37_24175</name>
</gene>
<dbReference type="GO" id="GO:0016042">
    <property type="term" value="P:lipid catabolic process"/>
    <property type="evidence" value="ECO:0007669"/>
    <property type="project" value="InterPro"/>
</dbReference>
<dbReference type="Gene3D" id="3.40.50.1820">
    <property type="entry name" value="alpha/beta hydrolase"/>
    <property type="match status" value="1"/>
</dbReference>
<dbReference type="PANTHER" id="PTHR34853">
    <property type="match status" value="1"/>
</dbReference>
<name>A0A1S1N3X1_9MYCO</name>
<dbReference type="PANTHER" id="PTHR34853:SF1">
    <property type="entry name" value="LIPASE 5"/>
    <property type="match status" value="1"/>
</dbReference>
<proteinExistence type="predicted"/>
<dbReference type="InterPro" id="IPR029058">
    <property type="entry name" value="AB_hydrolase_fold"/>
</dbReference>
<dbReference type="Gene3D" id="1.10.260.130">
    <property type="match status" value="1"/>
</dbReference>
<dbReference type="InterPro" id="IPR005152">
    <property type="entry name" value="Lipase_secreted"/>
</dbReference>